<accession>A0ABM1BB65</accession>
<dbReference type="PANTHER" id="PTHR12236:SF79">
    <property type="entry name" value="CUTICULAR PROTEIN 50CB-RELATED"/>
    <property type="match status" value="1"/>
</dbReference>
<feature type="chain" id="PRO_5045546269" evidence="3">
    <location>
        <begin position="17"/>
        <end position="162"/>
    </location>
</feature>
<dbReference type="GeneID" id="106463058"/>
<dbReference type="PROSITE" id="PS00233">
    <property type="entry name" value="CHIT_BIND_RR_1"/>
    <property type="match status" value="1"/>
</dbReference>
<dbReference type="RefSeq" id="XP_013778483.1">
    <property type="nucleotide sequence ID" value="XM_013923029.1"/>
</dbReference>
<dbReference type="Proteomes" id="UP000694941">
    <property type="component" value="Unplaced"/>
</dbReference>
<evidence type="ECO:0000256" key="3">
    <source>
        <dbReference type="SAM" id="SignalP"/>
    </source>
</evidence>
<gene>
    <name evidence="5" type="primary">LOC106463058</name>
</gene>
<dbReference type="PROSITE" id="PS51155">
    <property type="entry name" value="CHIT_BIND_RR_2"/>
    <property type="match status" value="1"/>
</dbReference>
<keyword evidence="1 2" id="KW-0193">Cuticle</keyword>
<name>A0ABM1BB65_LIMPO</name>
<organism evidence="4 5">
    <name type="scientific">Limulus polyphemus</name>
    <name type="common">Atlantic horseshoe crab</name>
    <dbReference type="NCBI Taxonomy" id="6850"/>
    <lineage>
        <taxon>Eukaryota</taxon>
        <taxon>Metazoa</taxon>
        <taxon>Ecdysozoa</taxon>
        <taxon>Arthropoda</taxon>
        <taxon>Chelicerata</taxon>
        <taxon>Merostomata</taxon>
        <taxon>Xiphosura</taxon>
        <taxon>Limulidae</taxon>
        <taxon>Limulus</taxon>
    </lineage>
</organism>
<evidence type="ECO:0000256" key="2">
    <source>
        <dbReference type="PROSITE-ProRule" id="PRU00497"/>
    </source>
</evidence>
<proteinExistence type="predicted"/>
<dbReference type="Pfam" id="PF00379">
    <property type="entry name" value="Chitin_bind_4"/>
    <property type="match status" value="1"/>
</dbReference>
<dbReference type="InterPro" id="IPR031311">
    <property type="entry name" value="CHIT_BIND_RR_consensus"/>
</dbReference>
<dbReference type="InterPro" id="IPR000618">
    <property type="entry name" value="Insect_cuticle"/>
</dbReference>
<evidence type="ECO:0000313" key="5">
    <source>
        <dbReference type="RefSeq" id="XP_013778483.1"/>
    </source>
</evidence>
<keyword evidence="4" id="KW-1185">Reference proteome</keyword>
<dbReference type="InterPro" id="IPR051217">
    <property type="entry name" value="Insect_Cuticle_Struc_Prot"/>
</dbReference>
<evidence type="ECO:0000313" key="4">
    <source>
        <dbReference type="Proteomes" id="UP000694941"/>
    </source>
</evidence>
<dbReference type="PANTHER" id="PTHR12236">
    <property type="entry name" value="STRUCTURAL CONTITUENT OF CUTICLE"/>
    <property type="match status" value="1"/>
</dbReference>
<reference evidence="5" key="1">
    <citation type="submission" date="2025-08" db="UniProtKB">
        <authorList>
            <consortium name="RefSeq"/>
        </authorList>
    </citation>
    <scope>IDENTIFICATION</scope>
    <source>
        <tissue evidence="5">Muscle</tissue>
    </source>
</reference>
<protein>
    <submittedName>
        <fullName evidence="5">Cuticle protein 14-like</fullName>
    </submittedName>
</protein>
<sequence length="162" mass="17744">MYQVLAILCLLGAAESGFIGGISSQRSYFRLFPIHTLGHRYAYQPVYPSVPTPYAFSYVAPVYGGFSSRHESGDGFGHVSGSYKVSDPDGRLRKVLYTAGPEGFKARVYTNEPGTKSSYPAHVNVQSSAPVPPPYYPPKKIYNYGGVHKKIIIIPGSGPWKH</sequence>
<keyword evidence="3" id="KW-0732">Signal</keyword>
<evidence type="ECO:0000256" key="1">
    <source>
        <dbReference type="ARBA" id="ARBA00022460"/>
    </source>
</evidence>
<feature type="signal peptide" evidence="3">
    <location>
        <begin position="1"/>
        <end position="16"/>
    </location>
</feature>